<name>A0A6A6F792_9PEZI</name>
<evidence type="ECO:0000313" key="2">
    <source>
        <dbReference type="EMBL" id="KAF2209752.1"/>
    </source>
</evidence>
<gene>
    <name evidence="2" type="ORF">CERZMDRAFT_86716</name>
</gene>
<proteinExistence type="predicted"/>
<dbReference type="AlphaFoldDB" id="A0A6A6F792"/>
<reference evidence="2" key="1">
    <citation type="journal article" date="2020" name="Stud. Mycol.">
        <title>101 Dothideomycetes genomes: a test case for predicting lifestyles and emergence of pathogens.</title>
        <authorList>
            <person name="Haridas S."/>
            <person name="Albert R."/>
            <person name="Binder M."/>
            <person name="Bloem J."/>
            <person name="Labutti K."/>
            <person name="Salamov A."/>
            <person name="Andreopoulos B."/>
            <person name="Baker S."/>
            <person name="Barry K."/>
            <person name="Bills G."/>
            <person name="Bluhm B."/>
            <person name="Cannon C."/>
            <person name="Castanera R."/>
            <person name="Culley D."/>
            <person name="Daum C."/>
            <person name="Ezra D."/>
            <person name="Gonzalez J."/>
            <person name="Henrissat B."/>
            <person name="Kuo A."/>
            <person name="Liang C."/>
            <person name="Lipzen A."/>
            <person name="Lutzoni F."/>
            <person name="Magnuson J."/>
            <person name="Mondo S."/>
            <person name="Nolan M."/>
            <person name="Ohm R."/>
            <person name="Pangilinan J."/>
            <person name="Park H.-J."/>
            <person name="Ramirez L."/>
            <person name="Alfaro M."/>
            <person name="Sun H."/>
            <person name="Tritt A."/>
            <person name="Yoshinaga Y."/>
            <person name="Zwiers L.-H."/>
            <person name="Turgeon B."/>
            <person name="Goodwin S."/>
            <person name="Spatafora J."/>
            <person name="Crous P."/>
            <person name="Grigoriev I."/>
        </authorList>
    </citation>
    <scope>NUCLEOTIDE SEQUENCE</scope>
    <source>
        <strain evidence="2">SCOH1-5</strain>
    </source>
</reference>
<accession>A0A6A6F792</accession>
<protein>
    <submittedName>
        <fullName evidence="2">Uncharacterized protein</fullName>
    </submittedName>
</protein>
<keyword evidence="3" id="KW-1185">Reference proteome</keyword>
<dbReference type="Proteomes" id="UP000799539">
    <property type="component" value="Unassembled WGS sequence"/>
</dbReference>
<sequence length="159" mass="17818">MPNRCCLARTHHTPHESPNNDSPGSPRHTTGRQRSLWNNNNNNNNNNDPPAWPTCIPFSQTQTCITCTTSGPASPSAASHVVQRCYQAAFAVCHCHIIRTLLAAQHHPGNNNHHHHRHGSFARLFAHGRLRFRFDCHERDALATHFSRHEANFTSVAGL</sequence>
<evidence type="ECO:0000256" key="1">
    <source>
        <dbReference type="SAM" id="MobiDB-lite"/>
    </source>
</evidence>
<organism evidence="2 3">
    <name type="scientific">Cercospora zeae-maydis SCOH1-5</name>
    <dbReference type="NCBI Taxonomy" id="717836"/>
    <lineage>
        <taxon>Eukaryota</taxon>
        <taxon>Fungi</taxon>
        <taxon>Dikarya</taxon>
        <taxon>Ascomycota</taxon>
        <taxon>Pezizomycotina</taxon>
        <taxon>Dothideomycetes</taxon>
        <taxon>Dothideomycetidae</taxon>
        <taxon>Mycosphaerellales</taxon>
        <taxon>Mycosphaerellaceae</taxon>
        <taxon>Cercospora</taxon>
    </lineage>
</organism>
<feature type="region of interest" description="Disordered" evidence="1">
    <location>
        <begin position="9"/>
        <end position="51"/>
    </location>
</feature>
<dbReference type="EMBL" id="ML992685">
    <property type="protein sequence ID" value="KAF2209752.1"/>
    <property type="molecule type" value="Genomic_DNA"/>
</dbReference>
<feature type="compositionally biased region" description="Low complexity" evidence="1">
    <location>
        <begin position="38"/>
        <end position="47"/>
    </location>
</feature>
<evidence type="ECO:0000313" key="3">
    <source>
        <dbReference type="Proteomes" id="UP000799539"/>
    </source>
</evidence>